<comment type="caution">
    <text evidence="2">The sequence shown here is derived from an EMBL/GenBank/DDBJ whole genome shotgun (WGS) entry which is preliminary data.</text>
</comment>
<dbReference type="Proteomes" id="UP001140949">
    <property type="component" value="Unassembled WGS sequence"/>
</dbReference>
<organism evidence="2 6">
    <name type="scientific">Iris pallida</name>
    <name type="common">Sweet iris</name>
    <dbReference type="NCBI Taxonomy" id="29817"/>
    <lineage>
        <taxon>Eukaryota</taxon>
        <taxon>Viridiplantae</taxon>
        <taxon>Streptophyta</taxon>
        <taxon>Embryophyta</taxon>
        <taxon>Tracheophyta</taxon>
        <taxon>Spermatophyta</taxon>
        <taxon>Magnoliopsida</taxon>
        <taxon>Liliopsida</taxon>
        <taxon>Asparagales</taxon>
        <taxon>Iridaceae</taxon>
        <taxon>Iridoideae</taxon>
        <taxon>Irideae</taxon>
        <taxon>Iris</taxon>
    </lineage>
</organism>
<evidence type="ECO:0000313" key="4">
    <source>
        <dbReference type="EMBL" id="KAJ6838912.1"/>
    </source>
</evidence>
<evidence type="ECO:0000313" key="2">
    <source>
        <dbReference type="EMBL" id="KAJ6824666.1"/>
    </source>
</evidence>
<evidence type="ECO:0000313" key="3">
    <source>
        <dbReference type="EMBL" id="KAJ6838911.1"/>
    </source>
</evidence>
<reference evidence="2" key="2">
    <citation type="submission" date="2023-04" db="EMBL/GenBank/DDBJ databases">
        <authorList>
            <person name="Bruccoleri R.E."/>
            <person name="Oakeley E.J."/>
            <person name="Faust A.-M."/>
            <person name="Dessus-Babus S."/>
            <person name="Altorfer M."/>
            <person name="Burckhardt D."/>
            <person name="Oertli M."/>
            <person name="Naumann U."/>
            <person name="Petersen F."/>
            <person name="Wong J."/>
        </authorList>
    </citation>
    <scope>NUCLEOTIDE SEQUENCE</scope>
    <source>
        <strain evidence="2">GSM-AAB239-AS_SAM_17_03QT</strain>
        <tissue evidence="2">Leaf</tissue>
    </source>
</reference>
<name>A0AAX6G7D8_IRIPA</name>
<gene>
    <name evidence="5" type="ORF">M6B38_303150</name>
    <name evidence="3" type="ORF">M6B38_317650</name>
    <name evidence="4" type="ORF">M6B38_317655</name>
    <name evidence="1" type="ORF">M6B38_381650</name>
    <name evidence="2" type="ORF">M6B38_381655</name>
</gene>
<dbReference type="EMBL" id="JANAVB010010400">
    <property type="protein sequence ID" value="KAJ6838911.1"/>
    <property type="molecule type" value="Genomic_DNA"/>
</dbReference>
<reference evidence="2" key="1">
    <citation type="journal article" date="2023" name="GigaByte">
        <title>Genome assembly of the bearded iris, Iris pallida Lam.</title>
        <authorList>
            <person name="Bruccoleri R.E."/>
            <person name="Oakeley E.J."/>
            <person name="Faust A.M.E."/>
            <person name="Altorfer M."/>
            <person name="Dessus-Babus S."/>
            <person name="Burckhardt D."/>
            <person name="Oertli M."/>
            <person name="Naumann U."/>
            <person name="Petersen F."/>
            <person name="Wong J."/>
        </authorList>
    </citation>
    <scope>NUCLEOTIDE SEQUENCE</scope>
    <source>
        <strain evidence="2">GSM-AAB239-AS_SAM_17_03QT</strain>
    </source>
</reference>
<dbReference type="EMBL" id="JANAVB010007655">
    <property type="protein sequence ID" value="KAJ6842368.1"/>
    <property type="molecule type" value="Genomic_DNA"/>
</dbReference>
<protein>
    <submittedName>
        <fullName evidence="2">CAX-interacting protein 4-like</fullName>
    </submittedName>
</protein>
<sequence>MVFSEEDPVDLFLFLHAVGWPRPNKPVVTLGFVRSGMGCFWNVFLVQFCVDFWRRSEVLNLSFWD</sequence>
<dbReference type="EMBL" id="JANAVB010021881">
    <property type="protein sequence ID" value="KAJ6824665.1"/>
    <property type="molecule type" value="Genomic_DNA"/>
</dbReference>
<dbReference type="EMBL" id="JANAVB010010400">
    <property type="protein sequence ID" value="KAJ6838912.1"/>
    <property type="molecule type" value="Genomic_DNA"/>
</dbReference>
<keyword evidence="6" id="KW-1185">Reference proteome</keyword>
<dbReference type="EMBL" id="JANAVB010021881">
    <property type="protein sequence ID" value="KAJ6824666.1"/>
    <property type="molecule type" value="Genomic_DNA"/>
</dbReference>
<evidence type="ECO:0000313" key="1">
    <source>
        <dbReference type="EMBL" id="KAJ6824665.1"/>
    </source>
</evidence>
<evidence type="ECO:0000313" key="6">
    <source>
        <dbReference type="Proteomes" id="UP001140949"/>
    </source>
</evidence>
<accession>A0AAX6G7D8</accession>
<dbReference type="AlphaFoldDB" id="A0AAX6G7D8"/>
<evidence type="ECO:0000313" key="5">
    <source>
        <dbReference type="EMBL" id="KAJ6842368.1"/>
    </source>
</evidence>
<proteinExistence type="predicted"/>